<dbReference type="AlphaFoldDB" id="A0A644ZHE1"/>
<comment type="caution">
    <text evidence="1">The sequence shown here is derived from an EMBL/GenBank/DDBJ whole genome shotgun (WGS) entry which is preliminary data.</text>
</comment>
<gene>
    <name evidence="1" type="ORF">SDC9_86906</name>
</gene>
<name>A0A644ZHE1_9ZZZZ</name>
<proteinExistence type="predicted"/>
<dbReference type="EMBL" id="VSSQ01008938">
    <property type="protein sequence ID" value="MPM40266.1"/>
    <property type="molecule type" value="Genomic_DNA"/>
</dbReference>
<protein>
    <submittedName>
        <fullName evidence="1">Uncharacterized protein</fullName>
    </submittedName>
</protein>
<accession>A0A644ZHE1</accession>
<evidence type="ECO:0000313" key="1">
    <source>
        <dbReference type="EMBL" id="MPM40266.1"/>
    </source>
</evidence>
<reference evidence="1" key="1">
    <citation type="submission" date="2019-08" db="EMBL/GenBank/DDBJ databases">
        <authorList>
            <person name="Kucharzyk K."/>
            <person name="Murdoch R.W."/>
            <person name="Higgins S."/>
            <person name="Loffler F."/>
        </authorList>
    </citation>
    <scope>NUCLEOTIDE SEQUENCE</scope>
</reference>
<organism evidence="1">
    <name type="scientific">bioreactor metagenome</name>
    <dbReference type="NCBI Taxonomy" id="1076179"/>
    <lineage>
        <taxon>unclassified sequences</taxon>
        <taxon>metagenomes</taxon>
        <taxon>ecological metagenomes</taxon>
    </lineage>
</organism>
<sequence>MDTSAARGKHVRSCVADVPCGLNGLQVHVQRQAHGAGVALVEERARAVHGSVVILVGQVQHVQAHIGVLVDAVRSKRVIHRECRHGLRAHTGVGVASGCVGLTAAAAAFVTGHGADGEVLGELILALQRERAIRKIGQRTAHVGFGGGAQHLGLHERCASLHLELFGHVARQAELDAAHAVLAGVERADGVIFGAFHHVGLGGLEHGCGGQQLVVQDVPLGADFKVLRTLGLGACGAAAVDDEAAVASAGARIGLAAVDVL</sequence>